<gene>
    <name evidence="1" type="ORF">BP00DRAFT_465632</name>
</gene>
<keyword evidence="2" id="KW-1185">Reference proteome</keyword>
<reference evidence="1 2" key="1">
    <citation type="submission" date="2018-02" db="EMBL/GenBank/DDBJ databases">
        <title>The genomes of Aspergillus section Nigri reveals drivers in fungal speciation.</title>
        <authorList>
            <consortium name="DOE Joint Genome Institute"/>
            <person name="Vesth T.C."/>
            <person name="Nybo J."/>
            <person name="Theobald S."/>
            <person name="Brandl J."/>
            <person name="Frisvad J.C."/>
            <person name="Nielsen K.F."/>
            <person name="Lyhne E.K."/>
            <person name="Kogle M.E."/>
            <person name="Kuo A."/>
            <person name="Riley R."/>
            <person name="Clum A."/>
            <person name="Nolan M."/>
            <person name="Lipzen A."/>
            <person name="Salamov A."/>
            <person name="Henrissat B."/>
            <person name="Wiebenga A."/>
            <person name="De vries R.P."/>
            <person name="Grigoriev I.V."/>
            <person name="Mortensen U.H."/>
            <person name="Andersen M.R."/>
            <person name="Baker S.E."/>
        </authorList>
    </citation>
    <scope>NUCLEOTIDE SEQUENCE [LARGE SCALE GENOMIC DNA]</scope>
    <source>
        <strain evidence="1 2">CBS 114.80</strain>
    </source>
</reference>
<evidence type="ECO:0000313" key="2">
    <source>
        <dbReference type="Proteomes" id="UP000248817"/>
    </source>
</evidence>
<dbReference type="AlphaFoldDB" id="A0A2V5ID60"/>
<dbReference type="EMBL" id="KZ825475">
    <property type="protein sequence ID" value="PYI34589.1"/>
    <property type="molecule type" value="Genomic_DNA"/>
</dbReference>
<organism evidence="1 2">
    <name type="scientific">Aspergillus indologenus CBS 114.80</name>
    <dbReference type="NCBI Taxonomy" id="1450541"/>
    <lineage>
        <taxon>Eukaryota</taxon>
        <taxon>Fungi</taxon>
        <taxon>Dikarya</taxon>
        <taxon>Ascomycota</taxon>
        <taxon>Pezizomycotina</taxon>
        <taxon>Eurotiomycetes</taxon>
        <taxon>Eurotiomycetidae</taxon>
        <taxon>Eurotiales</taxon>
        <taxon>Aspergillaceae</taxon>
        <taxon>Aspergillus</taxon>
        <taxon>Aspergillus subgen. Circumdati</taxon>
    </lineage>
</organism>
<sequence length="361" mass="40157">MPLIPGELILQIIDCLFPSTSRKIHSPSDIVTQTLLSLTLACKLTHHPARRLLFQHCLYIDSRKRLDQLVNQSGYFGGNSENTTNDQAHQSPQIPSSSLYLAPFPLDQLDDAHTVHQVDRLLSQVGATLRNLVINIPLRYLYPEDDVHGLRAILRAAFSHLPALEDFCSVQDELYLRALPQDPEAGVLIEEPPVWPTWPRLRCLALYNACVDGGFVESLLHCSSHLTRVVLTRPDSYMEEALPSGVADRLPWPELQRVLVVNTRDGHLRDARNREADLPAALGQASFWSRLHLAQQGSRRTDDSGEGVVGGARIAYADVPLPSGQGGGDDDIPLSQEWVCARAVDGTLWEFPGLPYPDQYM</sequence>
<protein>
    <submittedName>
        <fullName evidence="1">Uncharacterized protein</fullName>
    </submittedName>
</protein>
<name>A0A2V5ID60_9EURO</name>
<proteinExistence type="predicted"/>
<evidence type="ECO:0000313" key="1">
    <source>
        <dbReference type="EMBL" id="PYI34589.1"/>
    </source>
</evidence>
<dbReference type="Proteomes" id="UP000248817">
    <property type="component" value="Unassembled WGS sequence"/>
</dbReference>
<accession>A0A2V5ID60</accession>